<geneLocation type="plasmid" evidence="1 2">
    <name>pSC2</name>
</geneLocation>
<keyword evidence="1" id="KW-0614">Plasmid</keyword>
<organism evidence="1 2">
    <name type="scientific">Paenibacillus polymyxa (strain SC2)</name>
    <name type="common">Bacillus polymyxa</name>
    <dbReference type="NCBI Taxonomy" id="886882"/>
    <lineage>
        <taxon>Bacteria</taxon>
        <taxon>Bacillati</taxon>
        <taxon>Bacillota</taxon>
        <taxon>Bacilli</taxon>
        <taxon>Bacillales</taxon>
        <taxon>Paenibacillaceae</taxon>
        <taxon>Paenibacillus</taxon>
    </lineage>
</organism>
<dbReference type="PATRIC" id="fig|886882.15.peg.5625"/>
<gene>
    <name evidence="1" type="ORF">PPSC2_26635</name>
</gene>
<evidence type="ECO:0000313" key="1">
    <source>
        <dbReference type="EMBL" id="ADO59700.1"/>
    </source>
</evidence>
<dbReference type="Proteomes" id="UP000006868">
    <property type="component" value="Plasmid pSC2"/>
</dbReference>
<accession>E3EJV2</accession>
<dbReference type="OrthoDB" id="2047736at2"/>
<protein>
    <submittedName>
        <fullName evidence="1">Uncharacterized protein</fullName>
    </submittedName>
</protein>
<dbReference type="HOGENOM" id="CLU_1775633_0_0_9"/>
<evidence type="ECO:0000313" key="2">
    <source>
        <dbReference type="Proteomes" id="UP000006868"/>
    </source>
</evidence>
<dbReference type="RefSeq" id="WP_013386114.1">
    <property type="nucleotide sequence ID" value="NC_014628.2"/>
</dbReference>
<proteinExistence type="predicted"/>
<dbReference type="AlphaFoldDB" id="E3EJV2"/>
<reference evidence="1 2" key="1">
    <citation type="journal article" date="2011" name="J. Bacteriol.">
        <title>Complete genome sequence of Paenibacillus polymyxa SC2, a strain of plant growth-promoting Rhizobacterium with broad-spectrum antimicrobial activity.</title>
        <authorList>
            <person name="Ma M."/>
            <person name="Wang C."/>
            <person name="Ding Y."/>
            <person name="Li L."/>
            <person name="Shen D."/>
            <person name="Jiang X."/>
            <person name="Guan D."/>
            <person name="Cao F."/>
            <person name="Chen H."/>
            <person name="Feng R."/>
            <person name="Wang X."/>
            <person name="Ge Y."/>
            <person name="Yao L."/>
            <person name="Bing X."/>
            <person name="Yang X."/>
            <person name="Li J."/>
            <person name="Du B."/>
        </authorList>
    </citation>
    <scope>NUCLEOTIDE SEQUENCE [LARGE SCALE GENOMIC DNA]</scope>
    <source>
        <strain evidence="1 2">SC2</strain>
        <plasmid evidence="2">pSC2</plasmid>
    </source>
</reference>
<sequence>MSTNYYFRNKEEYLKINQINQLVQNKIKDIINEIGSMVRDEDEVQEIKHKIEQATYMECSLIHIGKRSIGWKPLFKVQKEFSTMNHLQTFYLENKDKYEIVNEYGEVVGWKDIKTELIAWKGERIHRGSDILYDEDGYQWAVHEFS</sequence>
<dbReference type="EMBL" id="CP002214">
    <property type="protein sequence ID" value="ADO59700.1"/>
    <property type="molecule type" value="Genomic_DNA"/>
</dbReference>
<name>E3EJV2_PAEPS</name>
<dbReference type="KEGG" id="ppm:PPSC2_26635"/>